<dbReference type="InterPro" id="IPR033470">
    <property type="entry name" value="FakA-like_C"/>
</dbReference>
<dbReference type="SMART" id="SM01121">
    <property type="entry name" value="Dak1_2"/>
    <property type="match status" value="1"/>
</dbReference>
<dbReference type="STRING" id="285351.SAMN04488035_1688"/>
<keyword evidence="3" id="KW-1185">Reference proteome</keyword>
<dbReference type="InterPro" id="IPR036117">
    <property type="entry name" value="DhaL_dom_sf"/>
</dbReference>
<evidence type="ECO:0000313" key="3">
    <source>
        <dbReference type="Proteomes" id="UP000198520"/>
    </source>
</evidence>
<dbReference type="Pfam" id="PF21645">
    <property type="entry name" value="FakA-like_M"/>
    <property type="match status" value="1"/>
</dbReference>
<feature type="domain" description="DhaL" evidence="1">
    <location>
        <begin position="13"/>
        <end position="202"/>
    </location>
</feature>
<dbReference type="GO" id="GO:0006071">
    <property type="term" value="P:glycerol metabolic process"/>
    <property type="evidence" value="ECO:0007669"/>
    <property type="project" value="InterPro"/>
</dbReference>
<dbReference type="InterPro" id="IPR048394">
    <property type="entry name" value="FakA-like_M"/>
</dbReference>
<dbReference type="InterPro" id="IPR004007">
    <property type="entry name" value="DhaL_dom"/>
</dbReference>
<dbReference type="OrthoDB" id="9760324at2"/>
<accession>A0A1I2G3T4</accession>
<protein>
    <recommendedName>
        <fullName evidence="1">DhaL domain-containing protein</fullName>
    </recommendedName>
</protein>
<dbReference type="PROSITE" id="PS51480">
    <property type="entry name" value="DHAL"/>
    <property type="match status" value="1"/>
</dbReference>
<dbReference type="RefSeq" id="WP_093377121.1">
    <property type="nucleotide sequence ID" value="NZ_BNAN01000002.1"/>
</dbReference>
<dbReference type="EMBL" id="FONZ01000002">
    <property type="protein sequence ID" value="SFF11793.1"/>
    <property type="molecule type" value="Genomic_DNA"/>
</dbReference>
<sequence>MNLLVTETQLDHPTVRRWASLAVRALEESRGRLDAANVFPVADSDTGTNLLLTLRGGLVELDAASGPAPLETLARGALVSARGNSGIILSEFLRGLSSCLADPAAALAPRALADAIVCGATSANDAVASPVEGTILTAARSAGQAALTAAEAGDVAAVLDAACAGSRGALARSAEDLGVLASAGVLDAGAYGFTLVLESLREALVGVARPLEMPELGTAGPTDHAHDPTAAACSGHTGESHGSNGLDGDVEVMFVMHDDRPGDPGGVLRARLSEVGGSVVVVGGDGTWQAHVHTDDPAAAVAVAPGASLRQVCVRHLVAQVTGEATLRGVVAGVVSPGLLLEVARTGAVVLHRTDGPWDATEFARVVEDTGSGKVAVLVRPDAVPAVARAQEVLGADVVTLDAVAVTSDLEVVLALTAAVEGGAASAAAGDLMRAALERSWTITTTADDASHALAAAEPAQAPELVLALWDQDVADAVRTDLQAAAHERWPAAEVVHLDSGVPGHGATVGLTW</sequence>
<dbReference type="Pfam" id="PF02734">
    <property type="entry name" value="Dak2"/>
    <property type="match status" value="1"/>
</dbReference>
<evidence type="ECO:0000259" key="1">
    <source>
        <dbReference type="PROSITE" id="PS51480"/>
    </source>
</evidence>
<evidence type="ECO:0000313" key="2">
    <source>
        <dbReference type="EMBL" id="SFF11793.1"/>
    </source>
</evidence>
<reference evidence="3" key="1">
    <citation type="submission" date="2016-10" db="EMBL/GenBank/DDBJ databases">
        <authorList>
            <person name="Varghese N."/>
            <person name="Submissions S."/>
        </authorList>
    </citation>
    <scope>NUCLEOTIDE SEQUENCE [LARGE SCALE GENOMIC DNA]</scope>
    <source>
        <strain evidence="3">DSM 19083</strain>
    </source>
</reference>
<dbReference type="PANTHER" id="PTHR33434">
    <property type="entry name" value="DEGV DOMAIN-CONTAINING PROTEIN DR_1986-RELATED"/>
    <property type="match status" value="1"/>
</dbReference>
<gene>
    <name evidence="2" type="ORF">SAMN04488035_1688</name>
</gene>
<name>A0A1I2G3T4_9MICO</name>
<dbReference type="PANTHER" id="PTHR33434:SF4">
    <property type="entry name" value="PHOSPHATASE PROTEIN"/>
    <property type="match status" value="1"/>
</dbReference>
<organism evidence="2 3">
    <name type="scientific">Flavimobilis marinus</name>
    <dbReference type="NCBI Taxonomy" id="285351"/>
    <lineage>
        <taxon>Bacteria</taxon>
        <taxon>Bacillati</taxon>
        <taxon>Actinomycetota</taxon>
        <taxon>Actinomycetes</taxon>
        <taxon>Micrococcales</taxon>
        <taxon>Jonesiaceae</taxon>
        <taxon>Flavimobilis</taxon>
    </lineage>
</organism>
<dbReference type="SMART" id="SM01120">
    <property type="entry name" value="Dak2"/>
    <property type="match status" value="1"/>
</dbReference>
<dbReference type="AlphaFoldDB" id="A0A1I2G3T4"/>
<dbReference type="Gene3D" id="1.25.40.340">
    <property type="match status" value="1"/>
</dbReference>
<dbReference type="Proteomes" id="UP000198520">
    <property type="component" value="Unassembled WGS sequence"/>
</dbReference>
<dbReference type="SUPFAM" id="SSF101473">
    <property type="entry name" value="DhaL-like"/>
    <property type="match status" value="1"/>
</dbReference>
<dbReference type="InterPro" id="IPR050270">
    <property type="entry name" value="DegV_domain_contain"/>
</dbReference>
<proteinExistence type="predicted"/>
<dbReference type="GO" id="GO:0004371">
    <property type="term" value="F:glycerone kinase activity"/>
    <property type="evidence" value="ECO:0007669"/>
    <property type="project" value="InterPro"/>
</dbReference>